<protein>
    <submittedName>
        <fullName evidence="1">Uncharacterized protein</fullName>
    </submittedName>
</protein>
<dbReference type="RefSeq" id="WP_150042880.1">
    <property type="nucleotide sequence ID" value="NZ_OW485601.1"/>
</dbReference>
<dbReference type="AlphaFoldDB" id="A0A5M6IP37"/>
<accession>A0A5M6IP37</accession>
<dbReference type="PROSITE" id="PS51257">
    <property type="entry name" value="PROKAR_LIPOPROTEIN"/>
    <property type="match status" value="1"/>
</dbReference>
<dbReference type="Proteomes" id="UP000325255">
    <property type="component" value="Unassembled WGS sequence"/>
</dbReference>
<organism evidence="1 2">
    <name type="scientific">Rhodovastum atsumiense</name>
    <dbReference type="NCBI Taxonomy" id="504468"/>
    <lineage>
        <taxon>Bacteria</taxon>
        <taxon>Pseudomonadati</taxon>
        <taxon>Pseudomonadota</taxon>
        <taxon>Alphaproteobacteria</taxon>
        <taxon>Acetobacterales</taxon>
        <taxon>Acetobacteraceae</taxon>
        <taxon>Rhodovastum</taxon>
    </lineage>
</organism>
<gene>
    <name evidence="1" type="ORF">F1189_21205</name>
</gene>
<dbReference type="EMBL" id="VWPK01000039">
    <property type="protein sequence ID" value="KAA5610026.1"/>
    <property type="molecule type" value="Genomic_DNA"/>
</dbReference>
<dbReference type="OrthoDB" id="7284935at2"/>
<evidence type="ECO:0000313" key="2">
    <source>
        <dbReference type="Proteomes" id="UP000325255"/>
    </source>
</evidence>
<keyword evidence="2" id="KW-1185">Reference proteome</keyword>
<evidence type="ECO:0000313" key="1">
    <source>
        <dbReference type="EMBL" id="KAA5610026.1"/>
    </source>
</evidence>
<proteinExistence type="predicted"/>
<comment type="caution">
    <text evidence="1">The sequence shown here is derived from an EMBL/GenBank/DDBJ whole genome shotgun (WGS) entry which is preliminary data.</text>
</comment>
<sequence>MRRWLLAGLVLSATGCATQASYQRHVDGFIGQDATRLYLGWGAPMRMAPLPGGGLAVSFLSNVLASPGFGWRGCETTFILDQDGIVRLASFHGNNCLL</sequence>
<reference evidence="1 2" key="1">
    <citation type="submission" date="2019-09" db="EMBL/GenBank/DDBJ databases">
        <title>Genome sequence of Rhodovastum atsumiense, a diverse member of the Acetobacteraceae family of non-sulfur purple photosynthetic bacteria.</title>
        <authorList>
            <person name="Meyer T."/>
            <person name="Kyndt J."/>
        </authorList>
    </citation>
    <scope>NUCLEOTIDE SEQUENCE [LARGE SCALE GENOMIC DNA]</scope>
    <source>
        <strain evidence="1 2">DSM 21279</strain>
    </source>
</reference>
<name>A0A5M6IP37_9PROT</name>